<gene>
    <name evidence="1" type="ORF">Cs308_0974</name>
</gene>
<reference evidence="2" key="1">
    <citation type="submission" date="2016-03" db="EMBL/GenBank/DDBJ databases">
        <title>Culture-independent genomics supports pathogen discovery for uncultivable bacteria within the genus Chlamydia.</title>
        <authorList>
            <person name="Taylor-Brown A."/>
            <person name="Bachmann N.L."/>
            <person name="Borel N."/>
            <person name="Polkinghorne A."/>
        </authorList>
    </citation>
    <scope>NUCLEOTIDE SEQUENCE [LARGE SCALE GENOMIC DNA]</scope>
    <source>
        <strain evidence="2">2742-308</strain>
    </source>
</reference>
<dbReference type="STRING" id="1806891.Cs308_0974"/>
<dbReference type="OrthoDB" id="3852236at2"/>
<dbReference type="SUPFAM" id="SSF53167">
    <property type="entry name" value="Purine and uridine phosphorylases"/>
    <property type="match status" value="1"/>
</dbReference>
<evidence type="ECO:0000313" key="1">
    <source>
        <dbReference type="EMBL" id="ANH79144.1"/>
    </source>
</evidence>
<dbReference type="Proteomes" id="UP000078162">
    <property type="component" value="Chromosome"/>
</dbReference>
<name>A0A1A9HYM3_9CHLA</name>
<proteinExistence type="predicted"/>
<dbReference type="RefSeq" id="WP_066483197.1">
    <property type="nucleotide sequence ID" value="NZ_CP014639.1"/>
</dbReference>
<dbReference type="InterPro" id="IPR035994">
    <property type="entry name" value="Nucleoside_phosphorylase_sf"/>
</dbReference>
<dbReference type="KEGG" id="csaz:Cs308_0974"/>
<dbReference type="EMBL" id="CP014639">
    <property type="protein sequence ID" value="ANH79144.1"/>
    <property type="molecule type" value="Genomic_DNA"/>
</dbReference>
<accession>A0A1A9HYM3</accession>
<organism evidence="1 2">
    <name type="scientific">Candidatus Chlamydia sanziniae</name>
    <dbReference type="NCBI Taxonomy" id="1806891"/>
    <lineage>
        <taxon>Bacteria</taxon>
        <taxon>Pseudomonadati</taxon>
        <taxon>Chlamydiota</taxon>
        <taxon>Chlamydiia</taxon>
        <taxon>Chlamydiales</taxon>
        <taxon>Chlamydiaceae</taxon>
        <taxon>Chlamydia/Chlamydophila group</taxon>
        <taxon>Chlamydia</taxon>
    </lineage>
</organism>
<evidence type="ECO:0000313" key="2">
    <source>
        <dbReference type="Proteomes" id="UP000078162"/>
    </source>
</evidence>
<dbReference type="Gene3D" id="3.40.50.1580">
    <property type="entry name" value="Nucleoside phosphorylase domain"/>
    <property type="match status" value="1"/>
</dbReference>
<dbReference type="GO" id="GO:0003824">
    <property type="term" value="F:catalytic activity"/>
    <property type="evidence" value="ECO:0007669"/>
    <property type="project" value="InterPro"/>
</dbReference>
<evidence type="ECO:0008006" key="3">
    <source>
        <dbReference type="Google" id="ProtNLM"/>
    </source>
</evidence>
<dbReference type="GO" id="GO:0009116">
    <property type="term" value="P:nucleoside metabolic process"/>
    <property type="evidence" value="ECO:0007669"/>
    <property type="project" value="InterPro"/>
</dbReference>
<keyword evidence="2" id="KW-1185">Reference proteome</keyword>
<protein>
    <recommendedName>
        <fullName evidence="3">Nucleoside phosphorylase domain-containing protein</fullName>
    </recommendedName>
</protein>
<sequence length="226" mass="25440">MLRLSNTLPKILCIIADDSEARPLLEQLSFQHIDVHLYRCKPRNPPLLLDVYIVDHWGGPAVLAALETYPQALTHYDLWINMGFAGSCSIKLSLGTCYTVNCVAKLNQEPIPNLSEEPKLFPIPIDSLPRAFLVTTHVPYCHGFHKTFQLVDMEGYAIALQATKHQIPYRILKIASDYTLPNSSQQIRAHTHQLAIELSEVFIKILPEIFETTIASTLLSRTPPLS</sequence>
<dbReference type="AlphaFoldDB" id="A0A1A9HYM3"/>